<dbReference type="InterPro" id="IPR047197">
    <property type="entry name" value="THYN1-like_EVE"/>
</dbReference>
<gene>
    <name evidence="2" type="ORF">SY85_02820</name>
</gene>
<proteinExistence type="predicted"/>
<dbReference type="InterPro" id="IPR015947">
    <property type="entry name" value="PUA-like_sf"/>
</dbReference>
<dbReference type="CDD" id="cd21133">
    <property type="entry name" value="EVE"/>
    <property type="match status" value="1"/>
</dbReference>
<dbReference type="RefSeq" id="WP_066401710.1">
    <property type="nucleotide sequence ID" value="NZ_CP011390.1"/>
</dbReference>
<evidence type="ECO:0000313" key="3">
    <source>
        <dbReference type="Proteomes" id="UP000077177"/>
    </source>
</evidence>
<dbReference type="EMBL" id="CP011390">
    <property type="protein sequence ID" value="ANE49594.1"/>
    <property type="molecule type" value="Genomic_DNA"/>
</dbReference>
<keyword evidence="3" id="KW-1185">Reference proteome</keyword>
<dbReference type="SUPFAM" id="SSF88697">
    <property type="entry name" value="PUA domain-like"/>
    <property type="match status" value="1"/>
</dbReference>
<dbReference type="KEGG" id="fla:SY85_02820"/>
<protein>
    <submittedName>
        <fullName evidence="2">Ubiquinol-cytochrome C reductase</fullName>
    </submittedName>
</protein>
<dbReference type="Pfam" id="PF01878">
    <property type="entry name" value="EVE"/>
    <property type="match status" value="1"/>
</dbReference>
<feature type="domain" description="EVE" evidence="1">
    <location>
        <begin position="2"/>
        <end position="132"/>
    </location>
</feature>
<reference evidence="2 3" key="2">
    <citation type="journal article" date="2016" name="Int. J. Syst. Evol. Microbiol.">
        <title>Flavisolibacter tropicus sp. nov., isolated from tropical soil.</title>
        <authorList>
            <person name="Lee J.J."/>
            <person name="Kang M.S."/>
            <person name="Kim G.S."/>
            <person name="Lee C.S."/>
            <person name="Lim S."/>
            <person name="Lee J."/>
            <person name="Roh S.H."/>
            <person name="Kang H."/>
            <person name="Ha J.M."/>
            <person name="Bae S."/>
            <person name="Jung H.Y."/>
            <person name="Kim M.K."/>
        </authorList>
    </citation>
    <scope>NUCLEOTIDE SEQUENCE [LARGE SCALE GENOMIC DNA]</scope>
    <source>
        <strain evidence="2 3">LCS9</strain>
    </source>
</reference>
<sequence>MAYWLIKSEPFKYSWDQFVNDGKTFWDGVRNYAARNNLRDMRKGDKLLFYHSNEGLEIVGIAEVAKEHYQDPTTDETAWLVVDVKPVKKLKQPVSLKQIKAEPRLQDMALLRLSRLSVSPVKEEEWKVVMELAGE</sequence>
<evidence type="ECO:0000259" key="1">
    <source>
        <dbReference type="Pfam" id="PF01878"/>
    </source>
</evidence>
<accession>A0A172TRT9</accession>
<dbReference type="PATRIC" id="fig|1492898.3.peg.618"/>
<dbReference type="AlphaFoldDB" id="A0A172TRT9"/>
<organism evidence="2 3">
    <name type="scientific">Flavisolibacter tropicus</name>
    <dbReference type="NCBI Taxonomy" id="1492898"/>
    <lineage>
        <taxon>Bacteria</taxon>
        <taxon>Pseudomonadati</taxon>
        <taxon>Bacteroidota</taxon>
        <taxon>Chitinophagia</taxon>
        <taxon>Chitinophagales</taxon>
        <taxon>Chitinophagaceae</taxon>
        <taxon>Flavisolibacter</taxon>
    </lineage>
</organism>
<evidence type="ECO:0000313" key="2">
    <source>
        <dbReference type="EMBL" id="ANE49594.1"/>
    </source>
</evidence>
<dbReference type="InterPro" id="IPR002740">
    <property type="entry name" value="EVE_domain"/>
</dbReference>
<dbReference type="PANTHER" id="PTHR14087">
    <property type="entry name" value="THYMOCYTE NUCLEAR PROTEIN 1"/>
    <property type="match status" value="1"/>
</dbReference>
<name>A0A172TRT9_9BACT</name>
<dbReference type="PANTHER" id="PTHR14087:SF7">
    <property type="entry name" value="THYMOCYTE NUCLEAR PROTEIN 1"/>
    <property type="match status" value="1"/>
</dbReference>
<dbReference type="Proteomes" id="UP000077177">
    <property type="component" value="Chromosome"/>
</dbReference>
<dbReference type="Gene3D" id="3.10.590.10">
    <property type="entry name" value="ph1033 like domains"/>
    <property type="match status" value="1"/>
</dbReference>
<reference evidence="3" key="1">
    <citation type="submission" date="2015-01" db="EMBL/GenBank/DDBJ databases">
        <title>Flavisolibacter sp./LCS9/ whole genome sequencing.</title>
        <authorList>
            <person name="Kim M.K."/>
            <person name="Srinivasan S."/>
            <person name="Lee J.-J."/>
        </authorList>
    </citation>
    <scope>NUCLEOTIDE SEQUENCE [LARGE SCALE GENOMIC DNA]</scope>
    <source>
        <strain evidence="3">LCS9</strain>
    </source>
</reference>
<dbReference type="OrthoDB" id="9791347at2"/>
<dbReference type="STRING" id="1492898.SY85_02820"/>
<dbReference type="InterPro" id="IPR052181">
    <property type="entry name" value="5hmC_binding"/>
</dbReference>